<dbReference type="AlphaFoldDB" id="B8CIS2"/>
<sequence>MLINQLLVATVLNQSLELNLSTCATVASKQDKQTSLN</sequence>
<gene>
    <name evidence="1" type="ordered locus">swp_0733</name>
</gene>
<proteinExistence type="predicted"/>
<keyword evidence="2" id="KW-1185">Reference proteome</keyword>
<evidence type="ECO:0000313" key="2">
    <source>
        <dbReference type="Proteomes" id="UP000000753"/>
    </source>
</evidence>
<organism evidence="1 2">
    <name type="scientific">Shewanella piezotolerans (strain WP3 / JCM 13877)</name>
    <dbReference type="NCBI Taxonomy" id="225849"/>
    <lineage>
        <taxon>Bacteria</taxon>
        <taxon>Pseudomonadati</taxon>
        <taxon>Pseudomonadota</taxon>
        <taxon>Gammaproteobacteria</taxon>
        <taxon>Alteromonadales</taxon>
        <taxon>Shewanellaceae</taxon>
        <taxon>Shewanella</taxon>
    </lineage>
</organism>
<reference evidence="1 2" key="1">
    <citation type="journal article" date="2008" name="PLoS ONE">
        <title>Environmental adaptation: genomic analysis of the piezotolerant and psychrotolerant deep-sea iron reducing bacterium Shewanella piezotolerans WP3.</title>
        <authorList>
            <person name="Wang F."/>
            <person name="Wang J."/>
            <person name="Jian H."/>
            <person name="Zhang B."/>
            <person name="Li S."/>
            <person name="Wang F."/>
            <person name="Zeng X."/>
            <person name="Gao L."/>
            <person name="Bartlett D.H."/>
            <person name="Yu J."/>
            <person name="Hu S."/>
            <person name="Xiao X."/>
        </authorList>
    </citation>
    <scope>NUCLEOTIDE SEQUENCE [LARGE SCALE GENOMIC DNA]</scope>
    <source>
        <strain evidence="2">WP3 / JCM 13877</strain>
    </source>
</reference>
<protein>
    <submittedName>
        <fullName evidence="1">Uncharacterized protein</fullName>
    </submittedName>
</protein>
<dbReference type="EMBL" id="CP000472">
    <property type="protein sequence ID" value="ACJ27548.1"/>
    <property type="molecule type" value="Genomic_DNA"/>
</dbReference>
<dbReference type="Proteomes" id="UP000000753">
    <property type="component" value="Chromosome"/>
</dbReference>
<name>B8CIS2_SHEPW</name>
<accession>B8CIS2</accession>
<dbReference type="HOGENOM" id="CLU_3348564_0_0_6"/>
<evidence type="ECO:0000313" key="1">
    <source>
        <dbReference type="EMBL" id="ACJ27548.1"/>
    </source>
</evidence>
<dbReference type="KEGG" id="swp:swp_0733"/>